<reference evidence="3" key="1">
    <citation type="submission" date="2013-09" db="EMBL/GenBank/DDBJ databases">
        <title>Corchorus olitorius genome sequencing.</title>
        <authorList>
            <person name="Alam M."/>
            <person name="Haque M.S."/>
            <person name="Islam M.S."/>
            <person name="Emdad E.M."/>
            <person name="Islam M.M."/>
            <person name="Ahmed B."/>
            <person name="Halim A."/>
            <person name="Hossen Q.M.M."/>
            <person name="Hossain M.Z."/>
            <person name="Ahmed R."/>
            <person name="Khan M.M."/>
            <person name="Islam R."/>
            <person name="Rashid M.M."/>
            <person name="Khan S.A."/>
            <person name="Rahman M.S."/>
            <person name="Alam M."/>
            <person name="Yahiya A.S."/>
            <person name="Khan M.S."/>
            <person name="Azam M.S."/>
            <person name="Haque T."/>
            <person name="Lashkar M.Z.H."/>
            <person name="Akhand A.I."/>
            <person name="Morshed G."/>
            <person name="Roy S."/>
            <person name="Uddin K.S."/>
            <person name="Rabeya T."/>
            <person name="Hossain A.S."/>
            <person name="Chowdhury A."/>
            <person name="Snigdha A.R."/>
            <person name="Mortoza M.S."/>
            <person name="Matin S.A."/>
            <person name="Hoque S.M.E."/>
            <person name="Islam M.K."/>
            <person name="Roy D.K."/>
            <person name="Haider R."/>
            <person name="Moosa M.M."/>
            <person name="Elias S.M."/>
            <person name="Hasan A.M."/>
            <person name="Jahan S."/>
            <person name="Shafiuddin M."/>
            <person name="Mahmood N."/>
            <person name="Shommy N.S."/>
        </authorList>
    </citation>
    <scope>NUCLEOTIDE SEQUENCE [LARGE SCALE GENOMIC DNA]</scope>
    <source>
        <strain evidence="3">cv. O-4</strain>
    </source>
</reference>
<evidence type="ECO:0000256" key="1">
    <source>
        <dbReference type="SAM" id="MobiDB-lite"/>
    </source>
</evidence>
<dbReference type="Proteomes" id="UP000187203">
    <property type="component" value="Unassembled WGS sequence"/>
</dbReference>
<organism evidence="2 3">
    <name type="scientific">Corchorus olitorius</name>
    <dbReference type="NCBI Taxonomy" id="93759"/>
    <lineage>
        <taxon>Eukaryota</taxon>
        <taxon>Viridiplantae</taxon>
        <taxon>Streptophyta</taxon>
        <taxon>Embryophyta</taxon>
        <taxon>Tracheophyta</taxon>
        <taxon>Spermatophyta</taxon>
        <taxon>Magnoliopsida</taxon>
        <taxon>eudicotyledons</taxon>
        <taxon>Gunneridae</taxon>
        <taxon>Pentapetalae</taxon>
        <taxon>rosids</taxon>
        <taxon>malvids</taxon>
        <taxon>Malvales</taxon>
        <taxon>Malvaceae</taxon>
        <taxon>Grewioideae</taxon>
        <taxon>Apeibeae</taxon>
        <taxon>Corchorus</taxon>
    </lineage>
</organism>
<evidence type="ECO:0000313" key="3">
    <source>
        <dbReference type="Proteomes" id="UP000187203"/>
    </source>
</evidence>
<dbReference type="AlphaFoldDB" id="A0A1R3G5H5"/>
<accession>A0A1R3G5H5</accession>
<gene>
    <name evidence="2" type="ORF">COLO4_36772</name>
</gene>
<feature type="region of interest" description="Disordered" evidence="1">
    <location>
        <begin position="120"/>
        <end position="156"/>
    </location>
</feature>
<protein>
    <recommendedName>
        <fullName evidence="4">Zinc knuckle CX2CX4HX4C</fullName>
    </recommendedName>
</protein>
<name>A0A1R3G5H5_9ROSI</name>
<feature type="compositionally biased region" description="Basic and acidic residues" evidence="1">
    <location>
        <begin position="127"/>
        <end position="139"/>
    </location>
</feature>
<proteinExistence type="predicted"/>
<evidence type="ECO:0008006" key="4">
    <source>
        <dbReference type="Google" id="ProtNLM"/>
    </source>
</evidence>
<feature type="compositionally biased region" description="Polar residues" evidence="1">
    <location>
        <begin position="92"/>
        <end position="102"/>
    </location>
</feature>
<comment type="caution">
    <text evidence="2">The sequence shown here is derived from an EMBL/GenBank/DDBJ whole genome shotgun (WGS) entry which is preliminary data.</text>
</comment>
<keyword evidence="3" id="KW-1185">Reference proteome</keyword>
<feature type="region of interest" description="Disordered" evidence="1">
    <location>
        <begin position="83"/>
        <end position="106"/>
    </location>
</feature>
<sequence>MVGPVLEVDEDWRRYLRARVQVNIQHSLLDDIIVSTPNGDTIIEFYYEQLPDYCWICGLSPGFEGSLLRGSLGGFVSPNHGARPAGSGIRGNGSQSVPSKSVTGGGVAFRNHVDTMVLGGKPVARKGSSDNRRRDRRLEGGYGMPSNARNREAAEGSQMRQYMEGGGKNRGSGVRNIEESSGEAPLAAETNLLGRKVTYSVSNSKIGAGTSGPILGQDIPGVGPSVVGLGQGDVGHAIVALRGKEAASKANEVSKFQRQVSKNTTTISTDESYDSSFPFVFGAGG</sequence>
<evidence type="ECO:0000313" key="2">
    <source>
        <dbReference type="EMBL" id="OMO53335.1"/>
    </source>
</evidence>
<dbReference type="EMBL" id="AWUE01023558">
    <property type="protein sequence ID" value="OMO53335.1"/>
    <property type="molecule type" value="Genomic_DNA"/>
</dbReference>